<accession>A0A5B9QV08</accession>
<dbReference type="PROSITE" id="PS50005">
    <property type="entry name" value="TPR"/>
    <property type="match status" value="2"/>
</dbReference>
<name>A0A5B9QV08_9BACT</name>
<dbReference type="Pfam" id="PF13432">
    <property type="entry name" value="TPR_16"/>
    <property type="match status" value="1"/>
</dbReference>
<feature type="repeat" description="TPR" evidence="1">
    <location>
        <begin position="153"/>
        <end position="186"/>
    </location>
</feature>
<organism evidence="3 4">
    <name type="scientific">Roseimaritima ulvae</name>
    <dbReference type="NCBI Taxonomy" id="980254"/>
    <lineage>
        <taxon>Bacteria</taxon>
        <taxon>Pseudomonadati</taxon>
        <taxon>Planctomycetota</taxon>
        <taxon>Planctomycetia</taxon>
        <taxon>Pirellulales</taxon>
        <taxon>Pirellulaceae</taxon>
        <taxon>Roseimaritima</taxon>
    </lineage>
</organism>
<dbReference type="PANTHER" id="PTHR12558:SF13">
    <property type="entry name" value="CELL DIVISION CYCLE PROTEIN 27 HOMOLOG"/>
    <property type="match status" value="1"/>
</dbReference>
<dbReference type="SMART" id="SM00028">
    <property type="entry name" value="TPR"/>
    <property type="match status" value="6"/>
</dbReference>
<dbReference type="KEGG" id="rul:UC8_49060"/>
<keyword evidence="2" id="KW-0812">Transmembrane</keyword>
<dbReference type="Gene3D" id="1.25.40.10">
    <property type="entry name" value="Tetratricopeptide repeat domain"/>
    <property type="match status" value="3"/>
</dbReference>
<evidence type="ECO:0000313" key="3">
    <source>
        <dbReference type="EMBL" id="QEG42864.1"/>
    </source>
</evidence>
<keyword evidence="2" id="KW-0472">Membrane</keyword>
<evidence type="ECO:0000313" key="4">
    <source>
        <dbReference type="Proteomes" id="UP000325286"/>
    </source>
</evidence>
<sequence>MLNRPHDPTARQAGPRWRIVAWCVLVLALIVSNLGCRAIRARSESRQSIAARRLTRQGLEAMHRGQWEAAEDLFAGALDLNGADDRANWGMAETLWRRNERDQAVEYMQSAVRLSGSHPELLVRLGRMQFELGNLEDAERQAAEALPVGRELPDAWALHGDCLRCRGQGEAALAAYHRALALQPDFPEVQIQAAELYRQQGRYDRLLATLDRLRDSTGDHACPTRVHMLRGIAMRQLGRPDEAAQCFAIAARQTPADPNVHLQIASLSLETNDFSTARLAMRKALELDPQSPLGNELGAQIEQRVRLAAEASQETVR</sequence>
<reference evidence="3 4" key="1">
    <citation type="submission" date="2019-08" db="EMBL/GenBank/DDBJ databases">
        <title>Deep-cultivation of Planctomycetes and their phenomic and genomic characterization uncovers novel biology.</title>
        <authorList>
            <person name="Wiegand S."/>
            <person name="Jogler M."/>
            <person name="Boedeker C."/>
            <person name="Pinto D."/>
            <person name="Vollmers J."/>
            <person name="Rivas-Marin E."/>
            <person name="Kohn T."/>
            <person name="Peeters S.H."/>
            <person name="Heuer A."/>
            <person name="Rast P."/>
            <person name="Oberbeckmann S."/>
            <person name="Bunk B."/>
            <person name="Jeske O."/>
            <person name="Meyerdierks A."/>
            <person name="Storesund J.E."/>
            <person name="Kallscheuer N."/>
            <person name="Luecker S."/>
            <person name="Lage O.M."/>
            <person name="Pohl T."/>
            <person name="Merkel B.J."/>
            <person name="Hornburger P."/>
            <person name="Mueller R.-W."/>
            <person name="Bruemmer F."/>
            <person name="Labrenz M."/>
            <person name="Spormann A.M."/>
            <person name="Op den Camp H."/>
            <person name="Overmann J."/>
            <person name="Amann R."/>
            <person name="Jetten M.S.M."/>
            <person name="Mascher T."/>
            <person name="Medema M.H."/>
            <person name="Devos D.P."/>
            <person name="Kaster A.-K."/>
            <person name="Ovreas L."/>
            <person name="Rohde M."/>
            <person name="Galperin M.Y."/>
            <person name="Jogler C."/>
        </authorList>
    </citation>
    <scope>NUCLEOTIDE SEQUENCE [LARGE SCALE GENOMIC DNA]</scope>
    <source>
        <strain evidence="3 4">UC8</strain>
    </source>
</reference>
<evidence type="ECO:0000256" key="1">
    <source>
        <dbReference type="PROSITE-ProRule" id="PRU00339"/>
    </source>
</evidence>
<dbReference type="PANTHER" id="PTHR12558">
    <property type="entry name" value="CELL DIVISION CYCLE 16,23,27"/>
    <property type="match status" value="1"/>
</dbReference>
<protein>
    <submittedName>
        <fullName evidence="3">Tetratricopeptide repeat protein</fullName>
    </submittedName>
</protein>
<dbReference type="Proteomes" id="UP000325286">
    <property type="component" value="Chromosome"/>
</dbReference>
<keyword evidence="4" id="KW-1185">Reference proteome</keyword>
<evidence type="ECO:0000256" key="2">
    <source>
        <dbReference type="SAM" id="Phobius"/>
    </source>
</evidence>
<gene>
    <name evidence="3" type="ORF">UC8_49060</name>
</gene>
<dbReference type="OrthoDB" id="9767410at2"/>
<dbReference type="EMBL" id="CP042914">
    <property type="protein sequence ID" value="QEG42864.1"/>
    <property type="molecule type" value="Genomic_DNA"/>
</dbReference>
<feature type="transmembrane region" description="Helical" evidence="2">
    <location>
        <begin position="19"/>
        <end position="39"/>
    </location>
</feature>
<dbReference type="InterPro" id="IPR011990">
    <property type="entry name" value="TPR-like_helical_dom_sf"/>
</dbReference>
<dbReference type="Pfam" id="PF14559">
    <property type="entry name" value="TPR_19"/>
    <property type="match status" value="2"/>
</dbReference>
<dbReference type="InterPro" id="IPR019734">
    <property type="entry name" value="TPR_rpt"/>
</dbReference>
<keyword evidence="2" id="KW-1133">Transmembrane helix</keyword>
<keyword evidence="1" id="KW-0802">TPR repeat</keyword>
<proteinExistence type="predicted"/>
<feature type="repeat" description="TPR" evidence="1">
    <location>
        <begin position="258"/>
        <end position="291"/>
    </location>
</feature>
<dbReference type="RefSeq" id="WP_084426397.1">
    <property type="nucleotide sequence ID" value="NZ_CP042914.1"/>
</dbReference>
<dbReference type="SUPFAM" id="SSF48452">
    <property type="entry name" value="TPR-like"/>
    <property type="match status" value="1"/>
</dbReference>
<dbReference type="AlphaFoldDB" id="A0A5B9QV08"/>